<name>A0AA96GEM5_9BACT</name>
<sequence>MRTTIPIHAFTIVLALILFGGEIATAEMPPPEPDEAYLVDEDINIVTGLYIREYSLRKDGIVDYKTARQILISEYNEHWNSVVETKEWPLFYWHDVNRDGHWTMYVDRKVKGCTCDIVPYEVKTEDAMAQKDPF</sequence>
<dbReference type="KEGG" id="nall:PP769_16065"/>
<dbReference type="RefSeq" id="WP_312641977.1">
    <property type="nucleotide sequence ID" value="NZ_CP116967.1"/>
</dbReference>
<protein>
    <submittedName>
        <fullName evidence="1">Uncharacterized protein</fullName>
    </submittedName>
</protein>
<keyword evidence="2" id="KW-1185">Reference proteome</keyword>
<reference evidence="1 2" key="1">
    <citation type="submission" date="2023-01" db="EMBL/GenBank/DDBJ databases">
        <title>Cultivation and genomic characterization of new, ubiquitous marine nitrite-oxidizing bacteria from the Nitrospirales.</title>
        <authorList>
            <person name="Mueller A.J."/>
            <person name="Daebeler A."/>
            <person name="Herbold C.W."/>
            <person name="Kirkegaard R.H."/>
            <person name="Daims H."/>
        </authorList>
    </citation>
    <scope>NUCLEOTIDE SEQUENCE [LARGE SCALE GENOMIC DNA]</scope>
    <source>
        <strain evidence="1 2">VA</strain>
    </source>
</reference>
<dbReference type="Proteomes" id="UP001302719">
    <property type="component" value="Chromosome"/>
</dbReference>
<evidence type="ECO:0000313" key="2">
    <source>
        <dbReference type="Proteomes" id="UP001302719"/>
    </source>
</evidence>
<proteinExistence type="predicted"/>
<accession>A0AA96GEM5</accession>
<evidence type="ECO:0000313" key="1">
    <source>
        <dbReference type="EMBL" id="WNM57468.1"/>
    </source>
</evidence>
<organism evidence="1 2">
    <name type="scientific">Candidatus Nitrospira allomarina</name>
    <dbReference type="NCBI Taxonomy" id="3020900"/>
    <lineage>
        <taxon>Bacteria</taxon>
        <taxon>Pseudomonadati</taxon>
        <taxon>Nitrospirota</taxon>
        <taxon>Nitrospiria</taxon>
        <taxon>Nitrospirales</taxon>
        <taxon>Nitrospiraceae</taxon>
        <taxon>Nitrospira</taxon>
    </lineage>
</organism>
<dbReference type="AlphaFoldDB" id="A0AA96GEM5"/>
<dbReference type="EMBL" id="CP116967">
    <property type="protein sequence ID" value="WNM57468.1"/>
    <property type="molecule type" value="Genomic_DNA"/>
</dbReference>
<gene>
    <name evidence="1" type="ORF">PP769_16065</name>
</gene>